<feature type="domain" description="Sphingomyelin phosphodiesterase C-terminal" evidence="4">
    <location>
        <begin position="354"/>
        <end position="409"/>
    </location>
</feature>
<feature type="compositionally biased region" description="Basic residues" evidence="3">
    <location>
        <begin position="296"/>
        <end position="306"/>
    </location>
</feature>
<dbReference type="InterPro" id="IPR045473">
    <property type="entry name" value="ASM_C"/>
</dbReference>
<dbReference type="EMBL" id="MCGT01000005">
    <property type="protein sequence ID" value="ORX59607.1"/>
    <property type="molecule type" value="Genomic_DNA"/>
</dbReference>
<reference evidence="5 6" key="1">
    <citation type="submission" date="2016-07" db="EMBL/GenBank/DDBJ databases">
        <title>Pervasive Adenine N6-methylation of Active Genes in Fungi.</title>
        <authorList>
            <consortium name="DOE Joint Genome Institute"/>
            <person name="Mondo S.J."/>
            <person name="Dannebaum R.O."/>
            <person name="Kuo R.C."/>
            <person name="Labutti K."/>
            <person name="Haridas S."/>
            <person name="Kuo A."/>
            <person name="Salamov A."/>
            <person name="Ahrendt S.R."/>
            <person name="Lipzen A."/>
            <person name="Sullivan W."/>
            <person name="Andreopoulos W.B."/>
            <person name="Clum A."/>
            <person name="Lindquist E."/>
            <person name="Daum C."/>
            <person name="Ramamoorthy G.K."/>
            <person name="Gryganskyi A."/>
            <person name="Culley D."/>
            <person name="Magnuson J.K."/>
            <person name="James T.Y."/>
            <person name="O'Malley M.A."/>
            <person name="Stajich J.E."/>
            <person name="Spatafora J.W."/>
            <person name="Visel A."/>
            <person name="Grigoriev I.V."/>
        </authorList>
    </citation>
    <scope>NUCLEOTIDE SEQUENCE [LARGE SCALE GENOMIC DNA]</scope>
    <source>
        <strain evidence="5 6">NRRL 3301</strain>
    </source>
</reference>
<evidence type="ECO:0000259" key="4">
    <source>
        <dbReference type="Pfam" id="PF19272"/>
    </source>
</evidence>
<proteinExistence type="predicted"/>
<dbReference type="InterPro" id="IPR029052">
    <property type="entry name" value="Metallo-depent_PP-like"/>
</dbReference>
<dbReference type="SUPFAM" id="SSF56300">
    <property type="entry name" value="Metallo-dependent phosphatases"/>
    <property type="match status" value="1"/>
</dbReference>
<feature type="region of interest" description="Disordered" evidence="3">
    <location>
        <begin position="274"/>
        <end position="306"/>
    </location>
</feature>
<evidence type="ECO:0000313" key="6">
    <source>
        <dbReference type="Proteomes" id="UP000242146"/>
    </source>
</evidence>
<dbReference type="Proteomes" id="UP000242146">
    <property type="component" value="Unassembled WGS sequence"/>
</dbReference>
<evidence type="ECO:0000256" key="2">
    <source>
        <dbReference type="ARBA" id="ARBA00023180"/>
    </source>
</evidence>
<dbReference type="OrthoDB" id="348678at2759"/>
<accession>A0A1X2GR36</accession>
<dbReference type="STRING" id="101127.A0A1X2GR36"/>
<keyword evidence="1" id="KW-0378">Hydrolase</keyword>
<evidence type="ECO:0000313" key="5">
    <source>
        <dbReference type="EMBL" id="ORX59607.1"/>
    </source>
</evidence>
<evidence type="ECO:0000256" key="3">
    <source>
        <dbReference type="SAM" id="MobiDB-lite"/>
    </source>
</evidence>
<evidence type="ECO:0000256" key="1">
    <source>
        <dbReference type="ARBA" id="ARBA00022801"/>
    </source>
</evidence>
<name>A0A1X2GR36_9FUNG</name>
<dbReference type="GO" id="GO:0005615">
    <property type="term" value="C:extracellular space"/>
    <property type="evidence" value="ECO:0007669"/>
    <property type="project" value="TreeGrafter"/>
</dbReference>
<dbReference type="GO" id="GO:0000324">
    <property type="term" value="C:fungal-type vacuole"/>
    <property type="evidence" value="ECO:0007669"/>
    <property type="project" value="TreeGrafter"/>
</dbReference>
<dbReference type="PANTHER" id="PTHR10340">
    <property type="entry name" value="SPHINGOMYELIN PHOSPHODIESTERASE"/>
    <property type="match status" value="1"/>
</dbReference>
<gene>
    <name evidence="5" type="ORF">DM01DRAFT_1189175</name>
</gene>
<dbReference type="GO" id="GO:0004309">
    <property type="term" value="F:exopolyphosphatase activity"/>
    <property type="evidence" value="ECO:0007669"/>
    <property type="project" value="TreeGrafter"/>
</dbReference>
<dbReference type="GO" id="GO:0000298">
    <property type="term" value="F:endopolyphosphatase activity"/>
    <property type="evidence" value="ECO:0007669"/>
    <property type="project" value="TreeGrafter"/>
</dbReference>
<protein>
    <recommendedName>
        <fullName evidence="4">Sphingomyelin phosphodiesterase C-terminal domain-containing protein</fullName>
    </recommendedName>
</protein>
<sequence length="448" mass="50105">MDPHYLEGSDVAQACHRKGNNSDAGKFGALNTNCDTPVALVDGVFDFMKTLPPHDFILFNGDAARHNRDKKEIKRSPEEVYDAHQYIQNKFTTTFTNTRVFPVLGNNDVLKNNDVAGNDPIYEKVKSLWEPYHLHLDQDFTKGGYYIEDLIPGKLKLINTNTMLFIMENELISTDCDVQDGPGAIHIDWLQRQLQDARTANVRVYLSVHVPPNSKRDRIFYKPVCYYKYFQLLGDYGDVILGHFSGHFNNDILTAVVDGPGFDQCNKTAYGHANVSDSSGSGAGDGEGEDNNANTSRRKRSLVKRKKKNKLILSASDVRPPYGHIALLGHPLPLDNPPMVKTTLFGSPSIIPLNNPGFRVYEYETSGQNGIPVGTILNYHQYYADLQEANKNGRLDFKLEYHANELYGVPRFDAAGTAQAFANVAPHPERYEAATRVRNPLPAPLDDS</sequence>
<dbReference type="GO" id="GO:0008081">
    <property type="term" value="F:phosphoric diester hydrolase activity"/>
    <property type="evidence" value="ECO:0007669"/>
    <property type="project" value="TreeGrafter"/>
</dbReference>
<dbReference type="PANTHER" id="PTHR10340:SF55">
    <property type="entry name" value="ENDOPOLYPHOSPHATASE"/>
    <property type="match status" value="1"/>
</dbReference>
<keyword evidence="6" id="KW-1185">Reference proteome</keyword>
<keyword evidence="2" id="KW-0325">Glycoprotein</keyword>
<dbReference type="GO" id="GO:0006798">
    <property type="term" value="P:polyphosphate catabolic process"/>
    <property type="evidence" value="ECO:0007669"/>
    <property type="project" value="TreeGrafter"/>
</dbReference>
<comment type="caution">
    <text evidence="5">The sequence shown here is derived from an EMBL/GenBank/DDBJ whole genome shotgun (WGS) entry which is preliminary data.</text>
</comment>
<dbReference type="Pfam" id="PF19272">
    <property type="entry name" value="ASMase_C"/>
    <property type="match status" value="1"/>
</dbReference>
<organism evidence="5 6">
    <name type="scientific">Hesseltinella vesiculosa</name>
    <dbReference type="NCBI Taxonomy" id="101127"/>
    <lineage>
        <taxon>Eukaryota</taxon>
        <taxon>Fungi</taxon>
        <taxon>Fungi incertae sedis</taxon>
        <taxon>Mucoromycota</taxon>
        <taxon>Mucoromycotina</taxon>
        <taxon>Mucoromycetes</taxon>
        <taxon>Mucorales</taxon>
        <taxon>Cunninghamellaceae</taxon>
        <taxon>Hesseltinella</taxon>
    </lineage>
</organism>
<dbReference type="AlphaFoldDB" id="A0A1X2GR36"/>